<dbReference type="SUPFAM" id="SSF52833">
    <property type="entry name" value="Thioredoxin-like"/>
    <property type="match status" value="1"/>
</dbReference>
<dbReference type="InterPro" id="IPR023171">
    <property type="entry name" value="Na/H_antiporter_dom_sf"/>
</dbReference>
<keyword evidence="15" id="KW-1185">Reference proteome</keyword>
<comment type="subcellular location">
    <subcellularLocation>
        <location evidence="1">Cell inner membrane</location>
        <topology evidence="1">Multi-pass membrane protein</topology>
    </subcellularLocation>
    <subcellularLocation>
        <location evidence="12">Cell membrane</location>
        <topology evidence="12">Multi-pass membrane protein</topology>
    </subcellularLocation>
</comment>
<dbReference type="HAMAP" id="MF_01844">
    <property type="entry name" value="NhaA"/>
    <property type="match status" value="1"/>
</dbReference>
<evidence type="ECO:0000313" key="15">
    <source>
        <dbReference type="Proteomes" id="UP000611640"/>
    </source>
</evidence>
<protein>
    <recommendedName>
        <fullName evidence="12">Na(+)/H(+) antiporter NhaA</fullName>
    </recommendedName>
    <alternativeName>
        <fullName evidence="12">Sodium/proton antiporter NhaA</fullName>
    </alternativeName>
</protein>
<dbReference type="Pfam" id="PF06965">
    <property type="entry name" value="Na_H_antiport_1"/>
    <property type="match status" value="1"/>
</dbReference>
<keyword evidence="5 12" id="KW-1003">Cell membrane</keyword>
<gene>
    <name evidence="14" type="primary">nhaA2</name>
    <name evidence="12" type="synonym">nhaA</name>
    <name evidence="14" type="ORF">Athai_10670</name>
</gene>
<feature type="transmembrane region" description="Helical" evidence="12">
    <location>
        <begin position="339"/>
        <end position="360"/>
    </location>
</feature>
<feature type="transmembrane region" description="Helical" evidence="12">
    <location>
        <begin position="411"/>
        <end position="429"/>
    </location>
</feature>
<dbReference type="Gene3D" id="1.20.1530.10">
    <property type="entry name" value="Na+/H+ antiporter like domain"/>
    <property type="match status" value="1"/>
</dbReference>
<dbReference type="InterPro" id="IPR012336">
    <property type="entry name" value="Thioredoxin-like_fold"/>
</dbReference>
<evidence type="ECO:0000256" key="9">
    <source>
        <dbReference type="ARBA" id="ARBA00023065"/>
    </source>
</evidence>
<dbReference type="GO" id="GO:0006885">
    <property type="term" value="P:regulation of pH"/>
    <property type="evidence" value="ECO:0007669"/>
    <property type="project" value="UniProtKB-UniRule"/>
</dbReference>
<dbReference type="AlphaFoldDB" id="A0A7R7DKT6"/>
<dbReference type="Gene3D" id="3.40.30.10">
    <property type="entry name" value="Glutaredoxin"/>
    <property type="match status" value="1"/>
</dbReference>
<dbReference type="Pfam" id="PF13462">
    <property type="entry name" value="Thioredoxin_4"/>
    <property type="match status" value="1"/>
</dbReference>
<comment type="catalytic activity">
    <reaction evidence="12">
        <text>Na(+)(in) + 2 H(+)(out) = Na(+)(out) + 2 H(+)(in)</text>
        <dbReference type="Rhea" id="RHEA:29251"/>
        <dbReference type="ChEBI" id="CHEBI:15378"/>
        <dbReference type="ChEBI" id="CHEBI:29101"/>
    </reaction>
</comment>
<evidence type="ECO:0000256" key="12">
    <source>
        <dbReference type="HAMAP-Rule" id="MF_01844"/>
    </source>
</evidence>
<dbReference type="PANTHER" id="PTHR30341">
    <property type="entry name" value="SODIUM ION/PROTON ANTIPORTER NHAA-RELATED"/>
    <property type="match status" value="1"/>
</dbReference>
<feature type="transmembrane region" description="Helical" evidence="12">
    <location>
        <begin position="308"/>
        <end position="333"/>
    </location>
</feature>
<keyword evidence="4 12" id="KW-0050">Antiport</keyword>
<dbReference type="EMBL" id="AP023355">
    <property type="protein sequence ID" value="BCJ33564.1"/>
    <property type="molecule type" value="Genomic_DNA"/>
</dbReference>
<keyword evidence="10 12" id="KW-0472">Membrane</keyword>
<evidence type="ECO:0000256" key="3">
    <source>
        <dbReference type="ARBA" id="ARBA00022448"/>
    </source>
</evidence>
<evidence type="ECO:0000256" key="10">
    <source>
        <dbReference type="ARBA" id="ARBA00023136"/>
    </source>
</evidence>
<dbReference type="NCBIfam" id="TIGR00773">
    <property type="entry name" value="NhaA"/>
    <property type="match status" value="1"/>
</dbReference>
<sequence length="635" mass="67847">MTESGRWSARSAGVNRETALRSFLQTESGSATVLVIAAVAALVWANLDGAGYERFFGTELAVRFGDVGITQNVREWINGGLMALFFFVVGLEARREFDMGELRDRRRITLPLLAGLGGMAVPVLIYLAINAGQPSVHGWGTAMSTDTAFALGLLALVGRRLPDRVRAFLLTVLVVDDFVALAVITFFYSGHVTLVPVLVAIGTFGVLLVLRRLPIAGRIMGFVTVVLAVVVWGALRAANVEPVVAGLAVGLLTAAYPPASDDLERATGLFRSFREQPTPELARTAQAGLAAALSPNERLQQLFHPWTSYLIVPVFALANAGIAINGGFLATAYTSPITLGILFGYVLGKPVGILGVSWLANRISRGRLQPPVGWASIAGGGAIAGIGFTVSLLIATLAFRGEQLAEAKLGVLSAALCAAALSWAVFAVTGRLAPLPRSRALLGTGETLVDLAVPVADDRDHVRGPAVAPVTIVEYGDFECPYCGQAEPVVRDLLAGHAEIRYVWRHLPLRDVHPRAYLAAKASEAAAKQGAFWPMHDLLFDHQDELRPNDLLRYAETLGLDVEKFTADLRGRWVQSRVADDVESAQLSGVSGTPSFFINGRRHYGAYDIESLTTAVKTAKARALIRSIGEDAEPA</sequence>
<keyword evidence="6 12" id="KW-0812">Transmembrane</keyword>
<reference evidence="14 15" key="1">
    <citation type="submission" date="2020-08" db="EMBL/GenBank/DDBJ databases">
        <title>Whole genome shotgun sequence of Actinocatenispora thailandica NBRC 105041.</title>
        <authorList>
            <person name="Komaki H."/>
            <person name="Tamura T."/>
        </authorList>
    </citation>
    <scope>NUCLEOTIDE SEQUENCE [LARGE SCALE GENOMIC DNA]</scope>
    <source>
        <strain evidence="14 15">NBRC 105041</strain>
    </source>
</reference>
<evidence type="ECO:0000256" key="2">
    <source>
        <dbReference type="ARBA" id="ARBA00007006"/>
    </source>
</evidence>
<evidence type="ECO:0000256" key="6">
    <source>
        <dbReference type="ARBA" id="ARBA00022692"/>
    </source>
</evidence>
<feature type="transmembrane region" description="Helical" evidence="12">
    <location>
        <begin position="108"/>
        <end position="129"/>
    </location>
</feature>
<proteinExistence type="inferred from homology"/>
<dbReference type="PROSITE" id="PS51352">
    <property type="entry name" value="THIOREDOXIN_2"/>
    <property type="match status" value="1"/>
</dbReference>
<feature type="domain" description="Thioredoxin" evidence="13">
    <location>
        <begin position="442"/>
        <end position="621"/>
    </location>
</feature>
<keyword evidence="8 12" id="KW-0915">Sodium</keyword>
<evidence type="ECO:0000256" key="5">
    <source>
        <dbReference type="ARBA" id="ARBA00022475"/>
    </source>
</evidence>
<dbReference type="Proteomes" id="UP000611640">
    <property type="component" value="Chromosome"/>
</dbReference>
<comment type="function">
    <text evidence="12">Na(+)/H(+) antiporter that extrudes sodium in exchange for external protons.</text>
</comment>
<feature type="transmembrane region" description="Helical" evidence="12">
    <location>
        <begin position="29"/>
        <end position="47"/>
    </location>
</feature>
<evidence type="ECO:0000256" key="4">
    <source>
        <dbReference type="ARBA" id="ARBA00022449"/>
    </source>
</evidence>
<dbReference type="InterPro" id="IPR004670">
    <property type="entry name" value="NhaA"/>
</dbReference>
<keyword evidence="3 12" id="KW-0813">Transport</keyword>
<dbReference type="KEGG" id="atl:Athai_10670"/>
<evidence type="ECO:0000256" key="8">
    <source>
        <dbReference type="ARBA" id="ARBA00023053"/>
    </source>
</evidence>
<dbReference type="RefSeq" id="WP_203960432.1">
    <property type="nucleotide sequence ID" value="NZ_AP023355.1"/>
</dbReference>
<comment type="similarity">
    <text evidence="12">Belongs to the NhaA Na(+)/H(+) (TC 2.A.33) antiporter family.</text>
</comment>
<feature type="transmembrane region" description="Helical" evidence="12">
    <location>
        <begin position="219"/>
        <end position="237"/>
    </location>
</feature>
<feature type="transmembrane region" description="Helical" evidence="12">
    <location>
        <begin position="168"/>
        <end position="188"/>
    </location>
</feature>
<accession>A0A7R7DKT6</accession>
<evidence type="ECO:0000256" key="11">
    <source>
        <dbReference type="ARBA" id="ARBA00023201"/>
    </source>
</evidence>
<keyword evidence="9 12" id="KW-0406">Ion transport</keyword>
<organism evidence="14 15">
    <name type="scientific">Actinocatenispora thailandica</name>
    <dbReference type="NCBI Taxonomy" id="227318"/>
    <lineage>
        <taxon>Bacteria</taxon>
        <taxon>Bacillati</taxon>
        <taxon>Actinomycetota</taxon>
        <taxon>Actinomycetes</taxon>
        <taxon>Micromonosporales</taxon>
        <taxon>Micromonosporaceae</taxon>
        <taxon>Actinocatenispora</taxon>
    </lineage>
</organism>
<keyword evidence="11 12" id="KW-0739">Sodium transport</keyword>
<dbReference type="InterPro" id="IPR036249">
    <property type="entry name" value="Thioredoxin-like_sf"/>
</dbReference>
<feature type="transmembrane region" description="Helical" evidence="12">
    <location>
        <begin position="194"/>
        <end position="210"/>
    </location>
</feature>
<dbReference type="GO" id="GO:0015385">
    <property type="term" value="F:sodium:proton antiporter activity"/>
    <property type="evidence" value="ECO:0007669"/>
    <property type="project" value="UniProtKB-UniRule"/>
</dbReference>
<dbReference type="PANTHER" id="PTHR30341:SF0">
    <property type="entry name" value="NA(+)_H(+) ANTIPORTER NHAA"/>
    <property type="match status" value="1"/>
</dbReference>
<name>A0A7R7DKT6_9ACTN</name>
<dbReference type="InterPro" id="IPR013766">
    <property type="entry name" value="Thioredoxin_domain"/>
</dbReference>
<feature type="transmembrane region" description="Helical" evidence="12">
    <location>
        <begin position="135"/>
        <end position="156"/>
    </location>
</feature>
<evidence type="ECO:0000256" key="7">
    <source>
        <dbReference type="ARBA" id="ARBA00022989"/>
    </source>
</evidence>
<evidence type="ECO:0000259" key="13">
    <source>
        <dbReference type="PROSITE" id="PS51352"/>
    </source>
</evidence>
<feature type="transmembrane region" description="Helical" evidence="12">
    <location>
        <begin position="372"/>
        <end position="399"/>
    </location>
</feature>
<dbReference type="GO" id="GO:0005886">
    <property type="term" value="C:plasma membrane"/>
    <property type="evidence" value="ECO:0007669"/>
    <property type="project" value="UniProtKB-SubCell"/>
</dbReference>
<feature type="transmembrane region" description="Helical" evidence="12">
    <location>
        <begin position="76"/>
        <end position="93"/>
    </location>
</feature>
<comment type="similarity">
    <text evidence="2">In the N-terminal section; belongs to the NhaA Na(+)/H(+) (TC 2.A.33) antiporter family.</text>
</comment>
<keyword evidence="7 12" id="KW-1133">Transmembrane helix</keyword>
<evidence type="ECO:0000256" key="1">
    <source>
        <dbReference type="ARBA" id="ARBA00004429"/>
    </source>
</evidence>
<evidence type="ECO:0000313" key="14">
    <source>
        <dbReference type="EMBL" id="BCJ33564.1"/>
    </source>
</evidence>